<proteinExistence type="predicted"/>
<gene>
    <name evidence="2" type="ORF">BCV72DRAFT_324373</name>
</gene>
<sequence length="78" mass="8943">MNIQSSSHTGEICTSFFLLTIILTLIRCFMRKIVYSHGEDSTNGARHFGICNAERGQYFIRRIGQRTIELFIANDVDD</sequence>
<accession>A0A1X0QM96</accession>
<dbReference type="AlphaFoldDB" id="A0A1X0QM96"/>
<keyword evidence="1" id="KW-1133">Transmembrane helix</keyword>
<dbReference type="Proteomes" id="UP000242414">
    <property type="component" value="Unassembled WGS sequence"/>
</dbReference>
<protein>
    <submittedName>
        <fullName evidence="2">Uncharacterized protein</fullName>
    </submittedName>
</protein>
<feature type="transmembrane region" description="Helical" evidence="1">
    <location>
        <begin position="12"/>
        <end position="30"/>
    </location>
</feature>
<dbReference type="EMBL" id="KV922243">
    <property type="protein sequence ID" value="ORE00864.1"/>
    <property type="molecule type" value="Genomic_DNA"/>
</dbReference>
<organism evidence="2">
    <name type="scientific">Rhizopus microsporus var. microsporus</name>
    <dbReference type="NCBI Taxonomy" id="86635"/>
    <lineage>
        <taxon>Eukaryota</taxon>
        <taxon>Fungi</taxon>
        <taxon>Fungi incertae sedis</taxon>
        <taxon>Mucoromycota</taxon>
        <taxon>Mucoromycotina</taxon>
        <taxon>Mucoromycetes</taxon>
        <taxon>Mucorales</taxon>
        <taxon>Mucorineae</taxon>
        <taxon>Rhizopodaceae</taxon>
        <taxon>Rhizopus</taxon>
    </lineage>
</organism>
<keyword evidence="1" id="KW-0472">Membrane</keyword>
<name>A0A1X0QM96_RHIZD</name>
<evidence type="ECO:0000313" key="2">
    <source>
        <dbReference type="EMBL" id="ORE00864.1"/>
    </source>
</evidence>
<reference evidence="2" key="1">
    <citation type="journal article" date="2016" name="Proc. Natl. Acad. Sci. U.S.A.">
        <title>Lipid metabolic changes in an early divergent fungus govern the establishment of a mutualistic symbiosis with endobacteria.</title>
        <authorList>
            <person name="Lastovetsky O.A."/>
            <person name="Gaspar M.L."/>
            <person name="Mondo S.J."/>
            <person name="LaButti K.M."/>
            <person name="Sandor L."/>
            <person name="Grigoriev I.V."/>
            <person name="Henry S.A."/>
            <person name="Pawlowska T.E."/>
        </authorList>
    </citation>
    <scope>NUCLEOTIDE SEQUENCE [LARGE SCALE GENOMIC DNA]</scope>
    <source>
        <strain evidence="2">ATCC 52814</strain>
    </source>
</reference>
<evidence type="ECO:0000256" key="1">
    <source>
        <dbReference type="SAM" id="Phobius"/>
    </source>
</evidence>
<keyword evidence="1" id="KW-0812">Transmembrane</keyword>
<dbReference type="VEuPathDB" id="FungiDB:BCV72DRAFT_324373"/>